<evidence type="ECO:0000256" key="2">
    <source>
        <dbReference type="SAM" id="MobiDB-lite"/>
    </source>
</evidence>
<feature type="region of interest" description="Disordered" evidence="2">
    <location>
        <begin position="3108"/>
        <end position="3140"/>
    </location>
</feature>
<feature type="compositionally biased region" description="Basic and acidic residues" evidence="2">
    <location>
        <begin position="3108"/>
        <end position="3132"/>
    </location>
</feature>
<dbReference type="PROSITE" id="PS50835">
    <property type="entry name" value="IG_LIKE"/>
    <property type="match status" value="8"/>
</dbReference>
<feature type="region of interest" description="Disordered" evidence="2">
    <location>
        <begin position="2248"/>
        <end position="2280"/>
    </location>
</feature>
<feature type="non-terminal residue" evidence="4">
    <location>
        <position position="3140"/>
    </location>
</feature>
<feature type="domain" description="Ig-like" evidence="3">
    <location>
        <begin position="1652"/>
        <end position="1717"/>
    </location>
</feature>
<feature type="domain" description="Ig-like" evidence="3">
    <location>
        <begin position="1730"/>
        <end position="1819"/>
    </location>
</feature>
<dbReference type="Gene3D" id="2.60.40.10">
    <property type="entry name" value="Immunoglobulins"/>
    <property type="match status" value="8"/>
</dbReference>
<sequence>EIINAGMATIDVRRPNAQFDHVVTVVEPEVIQLGLRLPSPNVPSMKFIDLETILQRPGTSSSANTLISSPQRGSANAEHRIVVLEGVSQKFHNAMTLSLKKVHKLATESAEPSTFVQIEIIKPNETSEEVLTIVNTEKLIPDLLRVAAAASKLKMENVTVSLVKQGNTAHQELVIEYESHVEDAAAFNISHLVYEGHPYEVSSRQETWSRRSRFSDKDENVVAVFMEVDASCPDQSVEIVASVSSPTQEKVGRPPTSPSPDKMEASESLTESSSAMGQQIPRFVKTLQDCHTVIGRSAQLKCIVSGMPPPEVAWYVDGDVIQSSREYEMVYEDGVCLLRINEALVEDEGEYSCEAKNSAGKAVTKCYLKVLKDEPPPTPAPRFIQHVPSLVELVDDGPDSFDSFEFEENKANKLFASDAESHRSSVTYNSEFDLSRIVSYNEDMEETNAFHRYFDTAETGVRIMEWEQRERLYASFLSKPAAKAHVDFVIRKPASYSSTAHLFAIHSLHVTHADVFKPHEESEYGQEMGRLELKEEAEEPREPHLPTKMSYKGQEIAVSVKEIEKEQVIMNESGEMEISRKTCRETSFEFDTELDITQSIRIIRNALPDEEDAVDYTAEIRSPLGTEYHEIPIDTSLGVEYETWGANAPVRNDLNSLERTRAQSAKPKPRLFGQTGKSASEGAAKLESAMFDPEFISKMKEIERIARQVDEELGHLSSSPRRTASPPKDVKEIEEAIYKISDQLVLARPITEAQAEASDELLRTTLADMILNPTRTAAEELELLRRPIRILRRKLSDLESSLLEDAEVTDINDYTTETAIPAGETPPVLRSEKDTRNRVPSADYLRVTPLTSNIKEQLSSLEAMISIHVNGETSDSADGEEIHAVVKGDGEKKRELHNLFVQINNEINTIKTYCRTQLSKRGTDAVMNVLHKVRTHVTSIVNVMSLSKKKRPKAISKHGATVAIEYDLIRPSAEEQTEAMVMGKSSSLEQSDYRKSSTAASTSDDTWKFSTELKSSWKGVSRSEINEEDEPALLATVECTTEEEVSAPIAPPRRRRTRSAELEPSDPPSRPPRKPKDSLTKRDRSLDNILITGPTNIEKRADPPLLSPKETSPGKTIKSFAGDTMEMLRNFSCMRAQKDPVEDLEKSLLEELSQMAVSHHEEELLSEPEWVQSELIQSLKRGAERARVEQNVDDEQEQEPVSVYETSKITATESKGDLKENAQDPPLESENTTEMSYAGTSLSAAYLLLSEATAALEIPLTNVMTTSGDIWAEDGVSSVQMTCEESDYATDTDTSGLLKGTVQFFSRYSPRGATPQSISSISASQRNSIMPDLSEQDETAEITVNVDLNKEDTQKTEDVELLYTEVSMMTRSDEKGKVGRFATVGGGDSVSPEKESFSDDTVHIVLEEAQLSQMASSEWTDDTDRMSSRMGVRETDILSDDSVITEIDRSILDNVVETFSFMRAQEKKALVAQLYPDVRMFASARIAENTFDVEIHQEPESLGLVIRVIEDQVNFTSLTVMEFTPQLLDAQRTYDDQDDASSFEDIEGEGRTGITVSIIARSLHDGIYASLEEIPWGEVEMTLPECESIGRGLGESKTSLQFNVTVSESNPDERKSLRSQVSLEQSQNTVSEMDNTLSNGSINIPSYIIKLGSTATITCELNNYLPPNSKIDWYKGTTQVATCPGKLDRISHDLLEVLIINNIEMEDNELYSLKVNDDIFPVAYLIVESPSSEDFTATILTPPQTQFVMEGQPTVLMCQVSNPNQEVTWLKDRKPLKETSRLQLVNSDDGWSRVVFSQTRMSDQGTYYAVLGEQSVAITLVVEERIDEKEVTVVASGTESEDEDVQEYLMPPGSTATIASEEPTEETCVPAGAVATINCETLTEQLNIEWRKEGKLLEVIRERAGEIDSRFIAEDSEDGRQHSLTIISVEPADAGEYGVVIDGVYTVVTRIVVTESEVFTQSIFEEPEIDVSLQMTSVKDDACVGVAEQVKTYLEKIVQEGEAKPSSPEEEDGFEIVDAAEFAGHDVVQLISKVVREDASGEFLGNDFASLEKEIYITEEEERMSTKHLMMIEIDLKKVDEAALEAAAAVAMEMTEKVLADAFNEVDQIETEEHKIPAVPKVLPPSEATTPTSGTFEKVPEICIEPMTDEEISTPDELPQDETVMDDLSAEDLEYVRVLAEESIQKAMMDVCSVEITAPGDKKGEEAAVLDEIREKPEADKAPVSAEVPEKPDEIEELKVQASAKEKVMELPDQGGLEKAEGKPQEEEEAPSERLLDTGSDATLVPTSTETETLRTIVTEVIESAKPVTEVVTTQAEDVSVLLQFDREHSHFAVEHSIARARKCRLTVFLTFDQHADLLPTQEVHLYVEYSHASQTEASEVILSQIMYEDDEASTIDDTLTSLSSACLYSPPEFLLPLHPTYEVKRNTRVLLKVSVTGVPLPQVVWYHNNNLLSPIKNTLNIIYEDGVSFLEICNCTERWNGVFICEAKNSAGVCKIESTMVVLPGEPEDVRPTEIHLTNIPFQEDVEHIIRDSAHRDFHAVSFSLWGESSVPDWSLSTDQSDYSSASSVAGQAPTFIVTMPPQVYSKVNENIQLKCSFSGQPLPAVTWEKDGNLVDMNRNYNIISEDGITILRMECATLDDNAIFSCTVANSFGVQTANCKVIIEDDVLEHKRIGTQVICDREGASGEVDAVLMSPTKSATTFTFSPSEIVEQPKVEQDHGATEQPTVEAMYGQKPFFLLHLEDGVLKRNTCTLKCIIMATPIAHVGWLIEDQEVIEDENHSIIYEDGIAILKIRSIQRDEFRVSCIATNCHGRAETHCRLTTDYSDTSLQATGQSPRFIIPLKNVHTCAEEITLKCIVEGEPVPEITWFVDGNAHTHGVTFSDGVAQSNIPMRSSSHEIKCCAKNSKGTAESYCVVAKISVEGTVPESASQRPYFVHPLHDQSTEKSSLTLRVVVVAATSLQWCIDGEIVTEKEYENMIYEDGIGILPITNLKIGAMHVSCTAKNDHGSCTTSAVVTREEKSDFKEIRGQQEEKPQEREKWKGEEQDKRVSAITTTEATFNRMEERACLEIDVIATFFEVFLSTVAAFTHRQTDKLQSIRVEKLQEVKKSDEDKKLEDQTQSDEEGKCSEEQPTPRGR</sequence>
<dbReference type="InterPro" id="IPR003598">
    <property type="entry name" value="Ig_sub2"/>
</dbReference>
<feature type="compositionally biased region" description="Low complexity" evidence="2">
    <location>
        <begin position="266"/>
        <end position="275"/>
    </location>
</feature>
<gene>
    <name evidence="4" type="ORF">GCK32_008491</name>
</gene>
<dbReference type="SMART" id="SM00408">
    <property type="entry name" value="IGc2"/>
    <property type="match status" value="6"/>
</dbReference>
<feature type="compositionally biased region" description="Basic and acidic residues" evidence="2">
    <location>
        <begin position="1074"/>
        <end position="1086"/>
    </location>
</feature>
<name>A0AAN8FQP5_TRICO</name>
<accession>A0AAN8FQP5</accession>
<dbReference type="GO" id="GO:0004674">
    <property type="term" value="F:protein serine/threonine kinase activity"/>
    <property type="evidence" value="ECO:0007669"/>
    <property type="project" value="UniProtKB-KW"/>
</dbReference>
<evidence type="ECO:0000256" key="1">
    <source>
        <dbReference type="ARBA" id="ARBA00023319"/>
    </source>
</evidence>
<feature type="region of interest" description="Disordered" evidence="2">
    <location>
        <begin position="243"/>
        <end position="275"/>
    </location>
</feature>
<comment type="caution">
    <text evidence="4">The sequence shown here is derived from an EMBL/GenBank/DDBJ whole genome shotgun (WGS) entry which is preliminary data.</text>
</comment>
<feature type="region of interest" description="Disordered" evidence="2">
    <location>
        <begin position="3023"/>
        <end position="3050"/>
    </location>
</feature>
<dbReference type="PANTHER" id="PTHR47633">
    <property type="entry name" value="IMMUNOGLOBULIN"/>
    <property type="match status" value="1"/>
</dbReference>
<dbReference type="SMART" id="SM00409">
    <property type="entry name" value="IG"/>
    <property type="match status" value="6"/>
</dbReference>
<keyword evidence="5" id="KW-1185">Reference proteome</keyword>
<dbReference type="InterPro" id="IPR007110">
    <property type="entry name" value="Ig-like_dom"/>
</dbReference>
<feature type="non-terminal residue" evidence="4">
    <location>
        <position position="1"/>
    </location>
</feature>
<feature type="region of interest" description="Disordered" evidence="2">
    <location>
        <begin position="981"/>
        <end position="1005"/>
    </location>
</feature>
<feature type="region of interest" description="Disordered" evidence="2">
    <location>
        <begin position="2213"/>
        <end position="2233"/>
    </location>
</feature>
<dbReference type="SUPFAM" id="SSF48726">
    <property type="entry name" value="Immunoglobulin"/>
    <property type="match status" value="9"/>
</dbReference>
<dbReference type="PANTHER" id="PTHR47633:SF4">
    <property type="entry name" value="MYOPALLADIN ISOFORM X1"/>
    <property type="match status" value="1"/>
</dbReference>
<feature type="domain" description="Ig-like" evidence="3">
    <location>
        <begin position="2575"/>
        <end position="2664"/>
    </location>
</feature>
<dbReference type="InterPro" id="IPR036179">
    <property type="entry name" value="Ig-like_dom_sf"/>
</dbReference>
<evidence type="ECO:0000259" key="3">
    <source>
        <dbReference type="PROSITE" id="PS50835"/>
    </source>
</evidence>
<feature type="domain" description="Ig-like" evidence="3">
    <location>
        <begin position="1852"/>
        <end position="1937"/>
    </location>
</feature>
<feature type="region of interest" description="Disordered" evidence="2">
    <location>
        <begin position="1209"/>
        <end position="1232"/>
    </location>
</feature>
<reference evidence="4 5" key="1">
    <citation type="submission" date="2019-10" db="EMBL/GenBank/DDBJ databases">
        <title>Assembly and Annotation for the nematode Trichostrongylus colubriformis.</title>
        <authorList>
            <person name="Martin J."/>
        </authorList>
    </citation>
    <scope>NUCLEOTIDE SEQUENCE [LARGE SCALE GENOMIC DNA]</scope>
    <source>
        <strain evidence="4">G859</strain>
        <tissue evidence="4">Whole worm</tissue>
    </source>
</reference>
<feature type="region of interest" description="Disordered" evidence="2">
    <location>
        <begin position="1018"/>
        <end position="1116"/>
    </location>
</feature>
<dbReference type="InterPro" id="IPR013783">
    <property type="entry name" value="Ig-like_fold"/>
</dbReference>
<dbReference type="Pfam" id="PF07679">
    <property type="entry name" value="I-set"/>
    <property type="match status" value="5"/>
</dbReference>
<dbReference type="InterPro" id="IPR013098">
    <property type="entry name" value="Ig_I-set"/>
</dbReference>
<evidence type="ECO:0000313" key="5">
    <source>
        <dbReference type="Proteomes" id="UP001331761"/>
    </source>
</evidence>
<feature type="domain" description="Ig-like" evidence="3">
    <location>
        <begin position="281"/>
        <end position="364"/>
    </location>
</feature>
<dbReference type="InterPro" id="IPR003599">
    <property type="entry name" value="Ig_sub"/>
</dbReference>
<dbReference type="Proteomes" id="UP001331761">
    <property type="component" value="Unassembled WGS sequence"/>
</dbReference>
<dbReference type="FunFam" id="2.60.40.10:FF:000107">
    <property type="entry name" value="Myosin, light chain kinase a"/>
    <property type="match status" value="2"/>
</dbReference>
<keyword evidence="1" id="KW-0393">Immunoglobulin domain</keyword>
<proteinExistence type="predicted"/>
<feature type="compositionally biased region" description="Basic and acidic residues" evidence="2">
    <location>
        <begin position="2248"/>
        <end position="2276"/>
    </location>
</feature>
<evidence type="ECO:0000313" key="4">
    <source>
        <dbReference type="EMBL" id="KAK5968588.1"/>
    </source>
</evidence>
<dbReference type="EMBL" id="WIXE01021203">
    <property type="protein sequence ID" value="KAK5968588.1"/>
    <property type="molecule type" value="Genomic_DNA"/>
</dbReference>
<organism evidence="4 5">
    <name type="scientific">Trichostrongylus colubriformis</name>
    <name type="common">Black scour worm</name>
    <dbReference type="NCBI Taxonomy" id="6319"/>
    <lineage>
        <taxon>Eukaryota</taxon>
        <taxon>Metazoa</taxon>
        <taxon>Ecdysozoa</taxon>
        <taxon>Nematoda</taxon>
        <taxon>Chromadorea</taxon>
        <taxon>Rhabditida</taxon>
        <taxon>Rhabditina</taxon>
        <taxon>Rhabditomorpha</taxon>
        <taxon>Strongyloidea</taxon>
        <taxon>Trichostrongylidae</taxon>
        <taxon>Trichostrongylus</taxon>
    </lineage>
</organism>
<feature type="domain" description="Ig-like" evidence="3">
    <location>
        <begin position="2412"/>
        <end position="2502"/>
    </location>
</feature>
<protein>
    <recommendedName>
        <fullName evidence="3">Ig-like domain-containing protein</fullName>
    </recommendedName>
</protein>
<feature type="domain" description="Ig-like" evidence="3">
    <location>
        <begin position="2715"/>
        <end position="2823"/>
    </location>
</feature>
<feature type="domain" description="Ig-like" evidence="3">
    <location>
        <begin position="2838"/>
        <end position="2919"/>
    </location>
</feature>